<dbReference type="EMBL" id="WXYO01000003">
    <property type="protein sequence ID" value="NAS12002.1"/>
    <property type="molecule type" value="Genomic_DNA"/>
</dbReference>
<accession>A0A6L9EBL5</accession>
<reference evidence="1 2" key="1">
    <citation type="submission" date="2020-01" db="EMBL/GenBank/DDBJ databases">
        <title>Bacteria diversity of Porities sp.</title>
        <authorList>
            <person name="Wang G."/>
        </authorList>
    </citation>
    <scope>NUCLEOTIDE SEQUENCE [LARGE SCALE GENOMIC DNA]</scope>
    <source>
        <strain evidence="1 2">R33</strain>
    </source>
</reference>
<comment type="caution">
    <text evidence="1">The sequence shown here is derived from an EMBL/GenBank/DDBJ whole genome shotgun (WGS) entry which is preliminary data.</text>
</comment>
<dbReference type="Pfam" id="PF12006">
    <property type="entry name" value="DUF3500"/>
    <property type="match status" value="1"/>
</dbReference>
<dbReference type="InterPro" id="IPR021889">
    <property type="entry name" value="DUF3500"/>
</dbReference>
<name>A0A6L9EBL5_9FLAO</name>
<organism evidence="1 2">
    <name type="scientific">Poritiphilus flavus</name>
    <dbReference type="NCBI Taxonomy" id="2697053"/>
    <lineage>
        <taxon>Bacteria</taxon>
        <taxon>Pseudomonadati</taxon>
        <taxon>Bacteroidota</taxon>
        <taxon>Flavobacteriia</taxon>
        <taxon>Flavobacteriales</taxon>
        <taxon>Flavobacteriaceae</taxon>
        <taxon>Poritiphilus</taxon>
    </lineage>
</organism>
<dbReference type="PANTHER" id="PTHR37489:SF1">
    <property type="entry name" value="DUF3500 DOMAIN-CONTAINING PROTEIN"/>
    <property type="match status" value="1"/>
</dbReference>
<dbReference type="AlphaFoldDB" id="A0A6L9EBL5"/>
<keyword evidence="2" id="KW-1185">Reference proteome</keyword>
<dbReference type="Proteomes" id="UP000475249">
    <property type="component" value="Unassembled WGS sequence"/>
</dbReference>
<sequence length="357" mass="41662">MRQKYLFFLISLWLLGYQLSYGQYTEEIVSATEEFLNTLNAEQQVLVQYQLQDSTRTKWTNFPVGMVSRPGLQFGSLSEESKIKFHQLLLTFLSSQGYLKTTSIMKLDDILNEGTALALERKQISQRTYKEIMSLEWDYDNFYISLWNVPDMIDPWGLKFEGHHLSINLTMASTEISMTPLFMGADPAEVTSTKFAGLRVLSKEEDYGIALINSMDSHQKEIATLSQEVPADIITNPQDNKRITEYYGISADQLTEVQQKLLVRLIKEYINNLEENKATEALRKLNRSGPENIFFAWIGSYERKQPHYYLIHSPDYIIEYDNVGFQNDGNHIHTIWREKKNDFGEDILRQHYKRHKH</sequence>
<proteinExistence type="predicted"/>
<dbReference type="RefSeq" id="WP_161435031.1">
    <property type="nucleotide sequence ID" value="NZ_WXYO01000003.1"/>
</dbReference>
<dbReference type="PANTHER" id="PTHR37489">
    <property type="entry name" value="DUF3500 DOMAIN-CONTAINING PROTEIN"/>
    <property type="match status" value="1"/>
</dbReference>
<protein>
    <submittedName>
        <fullName evidence="1">DUF3500 domain-containing protein</fullName>
    </submittedName>
</protein>
<evidence type="ECO:0000313" key="1">
    <source>
        <dbReference type="EMBL" id="NAS12002.1"/>
    </source>
</evidence>
<evidence type="ECO:0000313" key="2">
    <source>
        <dbReference type="Proteomes" id="UP000475249"/>
    </source>
</evidence>
<gene>
    <name evidence="1" type="ORF">GTQ38_08325</name>
</gene>